<dbReference type="EMBL" id="AP013068">
    <property type="protein sequence ID" value="BAN45778.1"/>
    <property type="molecule type" value="Genomic_DNA"/>
</dbReference>
<dbReference type="RefSeq" id="WP_016489990.1">
    <property type="nucleotide sequence ID" value="NC_021499.1"/>
</dbReference>
<dbReference type="AlphaFoldDB" id="S6AKP9"/>
<dbReference type="KEGG" id="pre:PCA10_00460"/>
<evidence type="ECO:0000259" key="2">
    <source>
        <dbReference type="Pfam" id="PF12395"/>
    </source>
</evidence>
<dbReference type="STRING" id="1245471.PCA10_00460"/>
<dbReference type="Proteomes" id="UP000015503">
    <property type="component" value="Chromosome"/>
</dbReference>
<dbReference type="InterPro" id="IPR014973">
    <property type="entry name" value="DUF1835"/>
</dbReference>
<gene>
    <name evidence="3" type="ORF">PCA10_00460</name>
</gene>
<protein>
    <recommendedName>
        <fullName evidence="5">DUF1835 domain-containing protein</fullName>
    </recommendedName>
</protein>
<proteinExistence type="predicted"/>
<evidence type="ECO:0000313" key="4">
    <source>
        <dbReference type="Proteomes" id="UP000015503"/>
    </source>
</evidence>
<dbReference type="PATRIC" id="fig|1245471.3.peg.46"/>
<sequence>MWHLVCGDNAVDGVARAIGADAAKGIRVLHDDLAVGPLADIERPPCAARAAFWLEVWPQAVTPRPDFGSGLSGDADWLAALAQQARPVTVWHGDSCSEQLLLARVAAALAHSDLPFWEVACGTGDGGVRTRRAVAMIEPEAMSAYHQPRRVEAGRKAQLAAQWHGAVAANADIRRWRDGDFQGEDHAVVDAIFLAACTPDWQPLPRVMAELMAGVDGFFVTDFFAFWRARELADQGRVELGGTAGQHGYGGLNVRLV</sequence>
<dbReference type="Pfam" id="PF08874">
    <property type="entry name" value="DUF1835"/>
    <property type="match status" value="1"/>
</dbReference>
<evidence type="ECO:0000313" key="3">
    <source>
        <dbReference type="EMBL" id="BAN45778.1"/>
    </source>
</evidence>
<organism evidence="3 4">
    <name type="scientific">Metapseudomonas resinovorans NBRC 106553</name>
    <dbReference type="NCBI Taxonomy" id="1245471"/>
    <lineage>
        <taxon>Bacteria</taxon>
        <taxon>Pseudomonadati</taxon>
        <taxon>Pseudomonadota</taxon>
        <taxon>Gammaproteobacteria</taxon>
        <taxon>Pseudomonadales</taxon>
        <taxon>Pseudomonadaceae</taxon>
        <taxon>Metapseudomonas</taxon>
    </lineage>
</organism>
<dbReference type="eggNOG" id="ENOG5030QRA">
    <property type="taxonomic scope" value="Bacteria"/>
</dbReference>
<reference evidence="3 4" key="1">
    <citation type="journal article" date="2013" name="Genome Announc.">
        <title>Complete Genome Sequence of the Carbazole Degrader Pseudomonas resinovorans Strain CA10 (NBRC 106553).</title>
        <authorList>
            <person name="Shintani M."/>
            <person name="Hosoyama A."/>
            <person name="Ohji S."/>
            <person name="Tsuchikane K."/>
            <person name="Takarada H."/>
            <person name="Yamazoe A."/>
            <person name="Fujita N."/>
            <person name="Nojiri H."/>
        </authorList>
    </citation>
    <scope>NUCLEOTIDE SEQUENCE [LARGE SCALE GENOMIC DNA]</scope>
    <source>
        <strain evidence="3 4">NBRC 106553</strain>
    </source>
</reference>
<dbReference type="OrthoDB" id="6999193at2"/>
<accession>S6AKP9</accession>
<keyword evidence="4" id="KW-1185">Reference proteome</keyword>
<dbReference type="HOGENOM" id="CLU_1053229_0_0_6"/>
<feature type="domain" description="DUF3658" evidence="2">
    <location>
        <begin position="145"/>
        <end position="245"/>
    </location>
</feature>
<dbReference type="Pfam" id="PF12395">
    <property type="entry name" value="DUF3658"/>
    <property type="match status" value="1"/>
</dbReference>
<name>S6AKP9_METRE</name>
<dbReference type="InterPro" id="IPR022123">
    <property type="entry name" value="DUF3658"/>
</dbReference>
<evidence type="ECO:0008006" key="5">
    <source>
        <dbReference type="Google" id="ProtNLM"/>
    </source>
</evidence>
<evidence type="ECO:0000259" key="1">
    <source>
        <dbReference type="Pfam" id="PF08874"/>
    </source>
</evidence>
<feature type="domain" description="DUF1835" evidence="1">
    <location>
        <begin position="3"/>
        <end position="120"/>
    </location>
</feature>